<evidence type="ECO:0000256" key="5">
    <source>
        <dbReference type="ARBA" id="ARBA00023077"/>
    </source>
</evidence>
<keyword evidence="13" id="KW-1185">Reference proteome</keyword>
<feature type="domain" description="TonB-dependent receptor plug" evidence="11">
    <location>
        <begin position="136"/>
        <end position="261"/>
    </location>
</feature>
<dbReference type="InterPro" id="IPR036942">
    <property type="entry name" value="Beta-barrel_TonB_sf"/>
</dbReference>
<dbReference type="SUPFAM" id="SSF56935">
    <property type="entry name" value="Porins"/>
    <property type="match status" value="1"/>
</dbReference>
<proteinExistence type="inferred from homology"/>
<dbReference type="Gene3D" id="2.170.130.10">
    <property type="entry name" value="TonB-dependent receptor, plug domain"/>
    <property type="match status" value="1"/>
</dbReference>
<evidence type="ECO:0000313" key="13">
    <source>
        <dbReference type="Proteomes" id="UP001595793"/>
    </source>
</evidence>
<dbReference type="InterPro" id="IPR023997">
    <property type="entry name" value="TonB-dep_OMP_SusC/RagA_CS"/>
</dbReference>
<comment type="similarity">
    <text evidence="8 9">Belongs to the TonB-dependent receptor family.</text>
</comment>
<dbReference type="SUPFAM" id="SSF49464">
    <property type="entry name" value="Carboxypeptidase regulatory domain-like"/>
    <property type="match status" value="1"/>
</dbReference>
<dbReference type="Gene3D" id="2.60.40.1120">
    <property type="entry name" value="Carboxypeptidase-like, regulatory domain"/>
    <property type="match status" value="1"/>
</dbReference>
<dbReference type="RefSeq" id="WP_290232510.1">
    <property type="nucleotide sequence ID" value="NZ_JAUFPZ010000002.1"/>
</dbReference>
<reference evidence="13" key="1">
    <citation type="journal article" date="2019" name="Int. J. Syst. Evol. Microbiol.">
        <title>The Global Catalogue of Microorganisms (GCM) 10K type strain sequencing project: providing services to taxonomists for standard genome sequencing and annotation.</title>
        <authorList>
            <consortium name="The Broad Institute Genomics Platform"/>
            <consortium name="The Broad Institute Genome Sequencing Center for Infectious Disease"/>
            <person name="Wu L."/>
            <person name="Ma J."/>
        </authorList>
    </citation>
    <scope>NUCLEOTIDE SEQUENCE [LARGE SCALE GENOMIC DNA]</scope>
    <source>
        <strain evidence="13">CECT 9128</strain>
    </source>
</reference>
<dbReference type="Proteomes" id="UP001595793">
    <property type="component" value="Unassembled WGS sequence"/>
</dbReference>
<dbReference type="InterPro" id="IPR039426">
    <property type="entry name" value="TonB-dep_rcpt-like"/>
</dbReference>
<feature type="domain" description="TonB-dependent receptor-like beta-barrel" evidence="10">
    <location>
        <begin position="434"/>
        <end position="842"/>
    </location>
</feature>
<dbReference type="InterPro" id="IPR000531">
    <property type="entry name" value="Beta-barrel_TonB"/>
</dbReference>
<keyword evidence="2 8" id="KW-0813">Transport</keyword>
<comment type="subcellular location">
    <subcellularLocation>
        <location evidence="1 8">Cell outer membrane</location>
        <topology evidence="1 8">Multi-pass membrane protein</topology>
    </subcellularLocation>
</comment>
<evidence type="ECO:0000259" key="11">
    <source>
        <dbReference type="Pfam" id="PF07715"/>
    </source>
</evidence>
<dbReference type="InterPro" id="IPR023996">
    <property type="entry name" value="TonB-dep_OMP_SusC/RagA"/>
</dbReference>
<evidence type="ECO:0000256" key="4">
    <source>
        <dbReference type="ARBA" id="ARBA00022692"/>
    </source>
</evidence>
<sequence length="1003" mass="111735">MKNNYKRCNIVVLIPLLYSFFFLGKMNASPFYYHFTYKPKLFVQQQITGIVRDQKGVPIPGVNVIVAGSSIGTMTNLDGEYTITTSVGDTLLYSYIGFKAFKVQVTETFSGDITLQASIDALEEVVINAGYYNTTKRERTGNIVKVSAAEIENQPLVNPLQALQGRMAGVEITPTVGIPGASSTIQIRGTNSLREEGNRPLYIVDGIPINSAPIDGVSLIGQYGGGADPLNTIGLYNIKSIEVLKDADATAIYGSRGANGVILITTKKETTAKSQLEAHFYTGASSLPNRMEMLNTQEYLKVRKAAFENDGVEPTNSNAYDLLVWDQNKYTDWQEYFLGGTAPVTNASLQYSGGSSQTGFRLGGSYFNQGTIYPTDFKYEKVTGNLNLNHRSNDDKLQLNLAVNYGIDRNDLVGATSLLSFPFSIPPNAPSVLNRDGSLNWDDWLAVGQNNPLSGYFNNTTSRVNNFIANLSISYRLQEGLNFKTSMGYTNLQSREIQKMPSYSYNPNYNRAHQSTHTNVNRTSWILEPQLLYEKNLLGGTVNAILGTTFQKNTGTSEQLTGVGYVSDVLIGNLAAAESVTGNSYLDTEYKYNAVFGRLGFKWQDKYYLNLTGRRDGSSRFGPGKRFANFGAVGAAWIFSEEKFIKDEISWWSFGKFRGSYGTTGNDQIGDYGYLDAYEVTTGPSGLYPTQLFNPNYSWETNKKLELAIELGFLKDRINLAVNWYRNRSSNQLVGLSLPAMTGFNSVQANLPASVENKGWEIELNTRNIQSKGFNWQTSFNISFPKNKLIAFPDLENSSYQNTYQIGKPLNIRWLYEYDGIDPETGYYAIADINGDGRYDYNDRIESKALVREYYGGINNSITYKNFSLDFLWQFVKQEGTLLFMDAGRIGNQRQEALETLNADSPYQMASQSIFGLIAYANVQNSPFFYTDASFLRLKTLSLNYEIPKSILEFLAVQQANLFIHGQNLITITPYKGLDPESPQTGNSYGGLRTLTAGIQLNF</sequence>
<evidence type="ECO:0000256" key="3">
    <source>
        <dbReference type="ARBA" id="ARBA00022452"/>
    </source>
</evidence>
<evidence type="ECO:0000256" key="1">
    <source>
        <dbReference type="ARBA" id="ARBA00004571"/>
    </source>
</evidence>
<dbReference type="Pfam" id="PF00593">
    <property type="entry name" value="TonB_dep_Rec_b-barrel"/>
    <property type="match status" value="1"/>
</dbReference>
<dbReference type="NCBIfam" id="TIGR04057">
    <property type="entry name" value="SusC_RagA_signa"/>
    <property type="match status" value="1"/>
</dbReference>
<dbReference type="Pfam" id="PF07715">
    <property type="entry name" value="Plug"/>
    <property type="match status" value="1"/>
</dbReference>
<evidence type="ECO:0000256" key="8">
    <source>
        <dbReference type="PROSITE-ProRule" id="PRU01360"/>
    </source>
</evidence>
<dbReference type="PROSITE" id="PS52016">
    <property type="entry name" value="TONB_DEPENDENT_REC_3"/>
    <property type="match status" value="1"/>
</dbReference>
<evidence type="ECO:0000259" key="10">
    <source>
        <dbReference type="Pfam" id="PF00593"/>
    </source>
</evidence>
<dbReference type="Pfam" id="PF13715">
    <property type="entry name" value="CarbopepD_reg_2"/>
    <property type="match status" value="1"/>
</dbReference>
<dbReference type="NCBIfam" id="TIGR04056">
    <property type="entry name" value="OMP_RagA_SusC"/>
    <property type="match status" value="1"/>
</dbReference>
<dbReference type="EMBL" id="JBHSAS010000010">
    <property type="protein sequence ID" value="MFC4028494.1"/>
    <property type="molecule type" value="Genomic_DNA"/>
</dbReference>
<protein>
    <submittedName>
        <fullName evidence="12">SusC/RagA family TonB-linked outer membrane protein</fullName>
    </submittedName>
</protein>
<gene>
    <name evidence="12" type="ORF">ACFOS1_13845</name>
</gene>
<evidence type="ECO:0000256" key="6">
    <source>
        <dbReference type="ARBA" id="ARBA00023136"/>
    </source>
</evidence>
<keyword evidence="7 8" id="KW-0998">Cell outer membrane</keyword>
<comment type="caution">
    <text evidence="12">The sequence shown here is derived from an EMBL/GenBank/DDBJ whole genome shotgun (WGS) entry which is preliminary data.</text>
</comment>
<evidence type="ECO:0000256" key="2">
    <source>
        <dbReference type="ARBA" id="ARBA00022448"/>
    </source>
</evidence>
<dbReference type="InterPro" id="IPR012910">
    <property type="entry name" value="Plug_dom"/>
</dbReference>
<dbReference type="InterPro" id="IPR037066">
    <property type="entry name" value="Plug_dom_sf"/>
</dbReference>
<keyword evidence="3 8" id="KW-1134">Transmembrane beta strand</keyword>
<evidence type="ECO:0000256" key="9">
    <source>
        <dbReference type="RuleBase" id="RU003357"/>
    </source>
</evidence>
<evidence type="ECO:0000256" key="7">
    <source>
        <dbReference type="ARBA" id="ARBA00023237"/>
    </source>
</evidence>
<keyword evidence="4 8" id="KW-0812">Transmembrane</keyword>
<organism evidence="12 13">
    <name type="scientific">Zunongwangia endophytica</name>
    <dbReference type="NCBI Taxonomy" id="1808945"/>
    <lineage>
        <taxon>Bacteria</taxon>
        <taxon>Pseudomonadati</taxon>
        <taxon>Bacteroidota</taxon>
        <taxon>Flavobacteriia</taxon>
        <taxon>Flavobacteriales</taxon>
        <taxon>Flavobacteriaceae</taxon>
        <taxon>Zunongwangia</taxon>
    </lineage>
</organism>
<accession>A0ABV8HCF4</accession>
<dbReference type="Gene3D" id="2.40.170.20">
    <property type="entry name" value="TonB-dependent receptor, beta-barrel domain"/>
    <property type="match status" value="1"/>
</dbReference>
<name>A0ABV8HCF4_9FLAO</name>
<keyword evidence="6 8" id="KW-0472">Membrane</keyword>
<dbReference type="InterPro" id="IPR008969">
    <property type="entry name" value="CarboxyPept-like_regulatory"/>
</dbReference>
<keyword evidence="5 9" id="KW-0798">TonB box</keyword>
<evidence type="ECO:0000313" key="12">
    <source>
        <dbReference type="EMBL" id="MFC4028494.1"/>
    </source>
</evidence>